<dbReference type="AlphaFoldDB" id="A0A1G7I6Z6"/>
<feature type="signal peptide" evidence="1">
    <location>
        <begin position="1"/>
        <end position="27"/>
    </location>
</feature>
<dbReference type="Pfam" id="PF07486">
    <property type="entry name" value="Hydrolase_2"/>
    <property type="match status" value="1"/>
</dbReference>
<organism evidence="3 4">
    <name type="scientific">Celeribacter baekdonensis</name>
    <dbReference type="NCBI Taxonomy" id="875171"/>
    <lineage>
        <taxon>Bacteria</taxon>
        <taxon>Pseudomonadati</taxon>
        <taxon>Pseudomonadota</taxon>
        <taxon>Alphaproteobacteria</taxon>
        <taxon>Rhodobacterales</taxon>
        <taxon>Roseobacteraceae</taxon>
        <taxon>Celeribacter</taxon>
    </lineage>
</organism>
<evidence type="ECO:0000256" key="1">
    <source>
        <dbReference type="SAM" id="SignalP"/>
    </source>
</evidence>
<name>A0A1G7I6Z6_9RHOB</name>
<proteinExistence type="predicted"/>
<reference evidence="3 4" key="1">
    <citation type="submission" date="2016-10" db="EMBL/GenBank/DDBJ databases">
        <authorList>
            <person name="de Groot N.N."/>
        </authorList>
    </citation>
    <scope>NUCLEOTIDE SEQUENCE [LARGE SCALE GENOMIC DNA]</scope>
    <source>
        <strain evidence="3 4">DSM 27375</strain>
    </source>
</reference>
<dbReference type="InterPro" id="IPR011105">
    <property type="entry name" value="Cell_wall_hydrolase_SleB"/>
</dbReference>
<dbReference type="InterPro" id="IPR042047">
    <property type="entry name" value="SleB_dom1"/>
</dbReference>
<feature type="chain" id="PRO_5010367246" evidence="1">
    <location>
        <begin position="28"/>
        <end position="229"/>
    </location>
</feature>
<sequence length="229" mass="24886">MRSLNKLTALALVATLGFCALPGAGQADVKLSSSNDPSLALGLPLTALLDQERNGLKNVDADAIERLLASFKPKPKPTPPVSVEYSDAFLLQQPEATGGEQWQCLSEALYFEARGESVKGQFAVAEVILNRVSSPAFPNTVCGVIHQGTGKKYQCQFTYTCDGRAEVIAEPAAWDRVSKVARLMLDGAPRPLTEGATFYHTRAVTPSWARKFARTAQIGVHYFYRKPKV</sequence>
<evidence type="ECO:0000259" key="2">
    <source>
        <dbReference type="Pfam" id="PF07486"/>
    </source>
</evidence>
<accession>A0A1G7I6Z6</accession>
<keyword evidence="3" id="KW-0378">Hydrolase</keyword>
<dbReference type="EMBL" id="FNBL01000002">
    <property type="protein sequence ID" value="SDF08326.1"/>
    <property type="molecule type" value="Genomic_DNA"/>
</dbReference>
<protein>
    <submittedName>
        <fullName evidence="3">Cell wall hydrolase CwlJ, involved in spore germination</fullName>
    </submittedName>
</protein>
<dbReference type="OrthoDB" id="9785345at2"/>
<keyword evidence="1" id="KW-0732">Signal</keyword>
<dbReference type="Gene3D" id="1.10.10.2520">
    <property type="entry name" value="Cell wall hydrolase SleB, domain 1"/>
    <property type="match status" value="1"/>
</dbReference>
<dbReference type="RefSeq" id="WP_083351697.1">
    <property type="nucleotide sequence ID" value="NZ_FNBL01000002.1"/>
</dbReference>
<dbReference type="Proteomes" id="UP000182284">
    <property type="component" value="Unassembled WGS sequence"/>
</dbReference>
<dbReference type="GO" id="GO:0016787">
    <property type="term" value="F:hydrolase activity"/>
    <property type="evidence" value="ECO:0007669"/>
    <property type="project" value="UniProtKB-KW"/>
</dbReference>
<gene>
    <name evidence="3" type="ORF">SAMN04488117_102213</name>
</gene>
<feature type="domain" description="Cell wall hydrolase SleB" evidence="2">
    <location>
        <begin position="115"/>
        <end position="224"/>
    </location>
</feature>
<evidence type="ECO:0000313" key="4">
    <source>
        <dbReference type="Proteomes" id="UP000182284"/>
    </source>
</evidence>
<evidence type="ECO:0000313" key="3">
    <source>
        <dbReference type="EMBL" id="SDF08326.1"/>
    </source>
</evidence>